<sequence>MIARMSKYDLVLYAGQSSDFIEKLRGLGLVDITTTGWEPSDEDRQLLLSIDNHHKAVDALTRFLEDERFVRDEQPIADGGEAFDRYTAATQQAAALRSEIARLQKTADELRPWGDFSVDTLRKLADRGVVLRYFFTSRAAYEKDIEAWSERYTIALVNICVFLHVSPFSQLHVVRFWI</sequence>
<name>K1S6L8_9ZZZZ</name>
<dbReference type="EMBL" id="AJWZ01009502">
    <property type="protein sequence ID" value="EKC51129.1"/>
    <property type="molecule type" value="Genomic_DNA"/>
</dbReference>
<dbReference type="AlphaFoldDB" id="K1S6L8"/>
<evidence type="ECO:0000313" key="1">
    <source>
        <dbReference type="EMBL" id="EKC51129.1"/>
    </source>
</evidence>
<accession>K1S6L8</accession>
<organism evidence="1">
    <name type="scientific">human gut metagenome</name>
    <dbReference type="NCBI Taxonomy" id="408170"/>
    <lineage>
        <taxon>unclassified sequences</taxon>
        <taxon>metagenomes</taxon>
        <taxon>organismal metagenomes</taxon>
    </lineage>
</organism>
<proteinExistence type="predicted"/>
<reference evidence="1" key="1">
    <citation type="journal article" date="2013" name="Environ. Microbiol.">
        <title>Microbiota from the distal guts of lean and obese adolescents exhibit partial functional redundancy besides clear differences in community structure.</title>
        <authorList>
            <person name="Ferrer M."/>
            <person name="Ruiz A."/>
            <person name="Lanza F."/>
            <person name="Haange S.B."/>
            <person name="Oberbach A."/>
            <person name="Till H."/>
            <person name="Bargiela R."/>
            <person name="Campoy C."/>
            <person name="Segura M.T."/>
            <person name="Richter M."/>
            <person name="von Bergen M."/>
            <person name="Seifert J."/>
            <person name="Suarez A."/>
        </authorList>
    </citation>
    <scope>NUCLEOTIDE SEQUENCE</scope>
</reference>
<comment type="caution">
    <text evidence="1">The sequence shown here is derived from an EMBL/GenBank/DDBJ whole genome shotgun (WGS) entry which is preliminary data.</text>
</comment>
<protein>
    <submittedName>
        <fullName evidence="1">V-type ATPase, subunit I</fullName>
    </submittedName>
</protein>
<gene>
    <name evidence="1" type="ORF">OBE_13761</name>
</gene>